<reference evidence="1 2" key="1">
    <citation type="submission" date="2021-01" db="EMBL/GenBank/DDBJ databases">
        <title>Genomic Encyclopedia of Type Strains, Phase IV (KMG-IV): sequencing the most valuable type-strain genomes for metagenomic binning, comparative biology and taxonomic classification.</title>
        <authorList>
            <person name="Goeker M."/>
        </authorList>
    </citation>
    <scope>NUCLEOTIDE SEQUENCE [LARGE SCALE GENOMIC DNA]</scope>
    <source>
        <strain evidence="1 2">DSM 27382</strain>
    </source>
</reference>
<dbReference type="EMBL" id="JAFBEH010000029">
    <property type="protein sequence ID" value="MBM7643133.1"/>
    <property type="molecule type" value="Genomic_DNA"/>
</dbReference>
<proteinExistence type="predicted"/>
<dbReference type="Proteomes" id="UP000697472">
    <property type="component" value="Unassembled WGS sequence"/>
</dbReference>
<organism evidence="1 2">
    <name type="scientific">Streptococcus loxodontisalivarius</name>
    <dbReference type="NCBI Taxonomy" id="1349415"/>
    <lineage>
        <taxon>Bacteria</taxon>
        <taxon>Bacillati</taxon>
        <taxon>Bacillota</taxon>
        <taxon>Bacilli</taxon>
        <taxon>Lactobacillales</taxon>
        <taxon>Streptococcaceae</taxon>
        <taxon>Streptococcus</taxon>
    </lineage>
</organism>
<protein>
    <recommendedName>
        <fullName evidence="3">Type VII secretion effector</fullName>
    </recommendedName>
</protein>
<gene>
    <name evidence="1" type="ORF">JOC28_001434</name>
</gene>
<comment type="caution">
    <text evidence="1">The sequence shown here is derived from an EMBL/GenBank/DDBJ whole genome shotgun (WGS) entry which is preliminary data.</text>
</comment>
<keyword evidence="2" id="KW-1185">Reference proteome</keyword>
<evidence type="ECO:0000313" key="1">
    <source>
        <dbReference type="EMBL" id="MBM7643133.1"/>
    </source>
</evidence>
<sequence>MGTIVGVDKETWDSNIAGQATAVAAIEALTAASLEKTNLSRLTSIIDLEAKFNTVLSSLQTYTTTNTAKMKAVGDTIVQEDASLSEQITENTHTIRFK</sequence>
<accession>A0ABS2PT74</accession>
<evidence type="ECO:0000313" key="2">
    <source>
        <dbReference type="Proteomes" id="UP000697472"/>
    </source>
</evidence>
<evidence type="ECO:0008006" key="3">
    <source>
        <dbReference type="Google" id="ProtNLM"/>
    </source>
</evidence>
<dbReference type="RefSeq" id="WP_205010002.1">
    <property type="nucleotide sequence ID" value="NZ_JAFBEH010000029.1"/>
</dbReference>
<name>A0ABS2PT74_9STRE</name>